<name>J9G164_9ZZZZ</name>
<evidence type="ECO:0000313" key="1">
    <source>
        <dbReference type="EMBL" id="EJW93334.1"/>
    </source>
</evidence>
<dbReference type="AlphaFoldDB" id="J9G164"/>
<gene>
    <name evidence="1" type="ORF">EVA_18553</name>
</gene>
<organism evidence="1">
    <name type="scientific">gut metagenome</name>
    <dbReference type="NCBI Taxonomy" id="749906"/>
    <lineage>
        <taxon>unclassified sequences</taxon>
        <taxon>metagenomes</taxon>
        <taxon>organismal metagenomes</taxon>
    </lineage>
</organism>
<comment type="caution">
    <text evidence="1">The sequence shown here is derived from an EMBL/GenBank/DDBJ whole genome shotgun (WGS) entry which is preliminary data.</text>
</comment>
<reference evidence="1" key="1">
    <citation type="journal article" date="2012" name="PLoS ONE">
        <title>Gene sets for utilization of primary and secondary nutrition supplies in the distal gut of endangered iberian lynx.</title>
        <authorList>
            <person name="Alcaide M."/>
            <person name="Messina E."/>
            <person name="Richter M."/>
            <person name="Bargiela R."/>
            <person name="Peplies J."/>
            <person name="Huws S.A."/>
            <person name="Newbold C.J."/>
            <person name="Golyshin P.N."/>
            <person name="Simon M.A."/>
            <person name="Lopez G."/>
            <person name="Yakimov M.M."/>
            <person name="Ferrer M."/>
        </authorList>
    </citation>
    <scope>NUCLEOTIDE SEQUENCE</scope>
</reference>
<proteinExistence type="predicted"/>
<accession>J9G164</accession>
<sequence length="117" mass="12827">MCLEGDVIALGEQHSVADVEVGNGLWGSYSDTGEDLGIVEGTLGFRGAECSIHKAIDEVRSTEGLDYIVCTFIFKDSQFVAPFVQHFSFLPFETVGKGEDKVLQVLVGRKYFQRSGM</sequence>
<protein>
    <submittedName>
        <fullName evidence="1">Uncharacterized protein</fullName>
    </submittedName>
</protein>
<dbReference type="EMBL" id="AMCI01007030">
    <property type="protein sequence ID" value="EJW93334.1"/>
    <property type="molecule type" value="Genomic_DNA"/>
</dbReference>